<dbReference type="PANTHER" id="PTHR23245">
    <property type="entry name" value="TRNA METHYLTRANSFERASE"/>
    <property type="match status" value="1"/>
</dbReference>
<dbReference type="GO" id="GO:0102522">
    <property type="term" value="F:tRNA 4-demethylwyosine alpha-amino-alpha-carboxypropyltransferase activity"/>
    <property type="evidence" value="ECO:0007669"/>
    <property type="project" value="UniProtKB-EC"/>
</dbReference>
<dbReference type="InterPro" id="IPR056743">
    <property type="entry name" value="TRM5-TYW2-like_MTfase"/>
</dbReference>
<dbReference type="Gene3D" id="3.40.50.150">
    <property type="entry name" value="Vaccinia Virus protein VP39"/>
    <property type="match status" value="1"/>
</dbReference>
<comment type="catalytic activity">
    <reaction evidence="7">
        <text>4-demethylwyosine(37) in tRNA(Phe) + S-adenosyl-L-methionine = 4-demethyl-7-[(3S)-3-amino-3-carboxypropyl]wyosine(37) in tRNA(Phe) + S-methyl-5'-thioadenosine + H(+)</text>
        <dbReference type="Rhea" id="RHEA:36355"/>
        <dbReference type="Rhea" id="RHEA-COMP:10164"/>
        <dbReference type="Rhea" id="RHEA-COMP:10378"/>
        <dbReference type="ChEBI" id="CHEBI:15378"/>
        <dbReference type="ChEBI" id="CHEBI:17509"/>
        <dbReference type="ChEBI" id="CHEBI:59789"/>
        <dbReference type="ChEBI" id="CHEBI:64315"/>
        <dbReference type="ChEBI" id="CHEBI:73550"/>
        <dbReference type="EC" id="2.5.1.114"/>
    </reaction>
</comment>
<reference evidence="9" key="1">
    <citation type="submission" date="2020-01" db="EMBL/GenBank/DDBJ databases">
        <title>Genome sequence of Kobresia littledalei, the first chromosome-level genome in the family Cyperaceae.</title>
        <authorList>
            <person name="Qu G."/>
        </authorList>
    </citation>
    <scope>NUCLEOTIDE SEQUENCE</scope>
    <source>
        <strain evidence="9">C.B.Clarke</strain>
        <tissue evidence="9">Leaf</tissue>
    </source>
</reference>
<dbReference type="EMBL" id="SWLB01000014">
    <property type="protein sequence ID" value="KAF3330074.1"/>
    <property type="molecule type" value="Genomic_DNA"/>
</dbReference>
<proteinExistence type="predicted"/>
<evidence type="ECO:0000256" key="1">
    <source>
        <dbReference type="ARBA" id="ARBA00004797"/>
    </source>
</evidence>
<dbReference type="GO" id="GO:0030488">
    <property type="term" value="P:tRNA methylation"/>
    <property type="evidence" value="ECO:0007669"/>
    <property type="project" value="TreeGrafter"/>
</dbReference>
<comment type="pathway">
    <text evidence="1">tRNA modification; wybutosine-tRNA(Phe) biosynthesis.</text>
</comment>
<dbReference type="PANTHER" id="PTHR23245:SF25">
    <property type="entry name" value="TRNA WYBUTOSINE-SYNTHESIZING PROTEIN 2 HOMOLOG"/>
    <property type="match status" value="1"/>
</dbReference>
<dbReference type="PROSITE" id="PS51684">
    <property type="entry name" value="SAM_MT_TRM5_TYW2"/>
    <property type="match status" value="1"/>
</dbReference>
<dbReference type="OrthoDB" id="263283at2759"/>
<dbReference type="InterPro" id="IPR029063">
    <property type="entry name" value="SAM-dependent_MTases_sf"/>
</dbReference>
<evidence type="ECO:0000259" key="8">
    <source>
        <dbReference type="PROSITE" id="PS51684"/>
    </source>
</evidence>
<accession>A0A833VP78</accession>
<name>A0A833VP78_9POAL</name>
<keyword evidence="4" id="KW-0808">Transferase</keyword>
<dbReference type="GO" id="GO:0008175">
    <property type="term" value="F:tRNA methyltransferase activity"/>
    <property type="evidence" value="ECO:0007669"/>
    <property type="project" value="TreeGrafter"/>
</dbReference>
<protein>
    <recommendedName>
        <fullName evidence="2">tRNA(Phe) (4-demethylwyosine(37)-C(7)) aminocarboxypropyltransferase</fullName>
        <ecNumber evidence="2">2.5.1.114</ecNumber>
    </recommendedName>
</protein>
<dbReference type="GO" id="GO:0031591">
    <property type="term" value="P:wybutosine biosynthetic process"/>
    <property type="evidence" value="ECO:0007669"/>
    <property type="project" value="TreeGrafter"/>
</dbReference>
<dbReference type="EC" id="2.5.1.114" evidence="2"/>
<evidence type="ECO:0000256" key="7">
    <source>
        <dbReference type="ARBA" id="ARBA00049400"/>
    </source>
</evidence>
<organism evidence="9 10">
    <name type="scientific">Carex littledalei</name>
    <dbReference type="NCBI Taxonomy" id="544730"/>
    <lineage>
        <taxon>Eukaryota</taxon>
        <taxon>Viridiplantae</taxon>
        <taxon>Streptophyta</taxon>
        <taxon>Embryophyta</taxon>
        <taxon>Tracheophyta</taxon>
        <taxon>Spermatophyta</taxon>
        <taxon>Magnoliopsida</taxon>
        <taxon>Liliopsida</taxon>
        <taxon>Poales</taxon>
        <taxon>Cyperaceae</taxon>
        <taxon>Cyperoideae</taxon>
        <taxon>Cariceae</taxon>
        <taxon>Carex</taxon>
        <taxon>Carex subgen. Euthyceras</taxon>
    </lineage>
</organism>
<dbReference type="Proteomes" id="UP000623129">
    <property type="component" value="Unassembled WGS sequence"/>
</dbReference>
<feature type="domain" description="SAM-dependent methyltransferase TRM5/TYW2-type" evidence="8">
    <location>
        <begin position="1"/>
        <end position="214"/>
    </location>
</feature>
<dbReference type="FunFam" id="3.40.50.150:FF:000131">
    <property type="entry name" value="tRNA wybutosine-synthesizing protein 2/3/4"/>
    <property type="match status" value="1"/>
</dbReference>
<evidence type="ECO:0000256" key="5">
    <source>
        <dbReference type="ARBA" id="ARBA00022691"/>
    </source>
</evidence>
<keyword evidence="6" id="KW-0819">tRNA processing</keyword>
<dbReference type="GO" id="GO:0005737">
    <property type="term" value="C:cytoplasm"/>
    <property type="evidence" value="ECO:0007669"/>
    <property type="project" value="TreeGrafter"/>
</dbReference>
<evidence type="ECO:0000256" key="6">
    <source>
        <dbReference type="ARBA" id="ARBA00022694"/>
    </source>
</evidence>
<evidence type="ECO:0000256" key="3">
    <source>
        <dbReference type="ARBA" id="ARBA00022603"/>
    </source>
</evidence>
<dbReference type="Pfam" id="PF02475">
    <property type="entry name" value="TRM5-TYW2_MTfase"/>
    <property type="match status" value="1"/>
</dbReference>
<gene>
    <name evidence="9" type="ORF">FCM35_KLT05405</name>
</gene>
<dbReference type="CDD" id="cd02440">
    <property type="entry name" value="AdoMet_MTases"/>
    <property type="match status" value="1"/>
</dbReference>
<evidence type="ECO:0000313" key="9">
    <source>
        <dbReference type="EMBL" id="KAF3330074.1"/>
    </source>
</evidence>
<comment type="caution">
    <text evidence="9">The sequence shown here is derived from an EMBL/GenBank/DDBJ whole genome shotgun (WGS) entry which is preliminary data.</text>
</comment>
<dbReference type="InterPro" id="IPR030382">
    <property type="entry name" value="MeTrfase_TRM5/TYW2"/>
</dbReference>
<evidence type="ECO:0000256" key="4">
    <source>
        <dbReference type="ARBA" id="ARBA00022679"/>
    </source>
</evidence>
<dbReference type="SUPFAM" id="SSF53335">
    <property type="entry name" value="S-adenosyl-L-methionine-dependent methyltransferases"/>
    <property type="match status" value="1"/>
</dbReference>
<dbReference type="AlphaFoldDB" id="A0A833VP78"/>
<keyword evidence="3" id="KW-0489">Methyltransferase</keyword>
<sequence length="215" mass="23864">MSTGTRDSGLELLLGSDGWVTHHENGISYSLDATKCMFSWGNRSEKLRMGALDCTNEVIVDLFAGIGYFVLPFLVKAHAKLVYACEWNPNAVIALRRNIHDNSVADRCIVLEGDNRITAPKVVADRVCLGLLPSSEGSWVTAVRALRTKGGMLHIHGNVNDSEEVAWFDHVVQSITSISRNEGLSWHVTIHHVERVKWYGPHILHLVVDVKCAQI</sequence>
<keyword evidence="10" id="KW-1185">Reference proteome</keyword>
<evidence type="ECO:0000256" key="2">
    <source>
        <dbReference type="ARBA" id="ARBA00012265"/>
    </source>
</evidence>
<keyword evidence="5" id="KW-0949">S-adenosyl-L-methionine</keyword>
<evidence type="ECO:0000313" key="10">
    <source>
        <dbReference type="Proteomes" id="UP000623129"/>
    </source>
</evidence>